<sequence length="353" mass="37082">MIMSIFSHPDFDGHEAVHAFCDTESGLRAFIAVHNTNRGPASGGTRFWTYASDGDALADVLRLSRAMSYKNAMAQLDIGGGKAVILRPEGAFDRNALFAAYGRSVETIGGTYITAEDVGVSPADMAVIKTQTDNVAGLSEGDNASGDPSPVTAEGVFRGIRVAAERAYGSPDLNGRRVAIQGLGSVGYALAEHLAHVGADLQVADIDTSRLARAEKELGATIVDTNDILSADVDILAPCALGGAINSDSLPAIRASIVAGAANNQLRTPDMAEALTARGILYAPDYVINAGGIINVAAEVAGRYDVAWVQTKLDQLEETLGEVFDRAASEGRTTASIANEMAQERMAVIRDWR</sequence>
<dbReference type="Gene3D" id="3.40.50.720">
    <property type="entry name" value="NAD(P)-binding Rossmann-like Domain"/>
    <property type="match status" value="1"/>
</dbReference>
<keyword evidence="7" id="KW-1185">Reference proteome</keyword>
<comment type="similarity">
    <text evidence="1 4">Belongs to the Glu/Leu/Phe/Val dehydrogenases family.</text>
</comment>
<evidence type="ECO:0000256" key="3">
    <source>
        <dbReference type="ARBA" id="ARBA00023027"/>
    </source>
</evidence>
<dbReference type="PANTHER" id="PTHR42722:SF1">
    <property type="entry name" value="VALINE DEHYDROGENASE"/>
    <property type="match status" value="1"/>
</dbReference>
<dbReference type="InterPro" id="IPR016211">
    <property type="entry name" value="Glu/Phe/Leu/Val/Trp_DH_bac/arc"/>
</dbReference>
<accession>A0ABQ5UYV7</accession>
<gene>
    <name evidence="6" type="ORF">GCM10007854_05060</name>
</gene>
<dbReference type="InterPro" id="IPR006097">
    <property type="entry name" value="Glu/Leu/Phe/Val/Trp_DH_dimer"/>
</dbReference>
<dbReference type="Gene3D" id="3.40.50.10860">
    <property type="entry name" value="Leucine Dehydrogenase, chain A, domain 1"/>
    <property type="match status" value="1"/>
</dbReference>
<dbReference type="PANTHER" id="PTHR42722">
    <property type="entry name" value="LEUCINE DEHYDROGENASE"/>
    <property type="match status" value="1"/>
</dbReference>
<dbReference type="SUPFAM" id="SSF53223">
    <property type="entry name" value="Aminoacid dehydrogenase-like, N-terminal domain"/>
    <property type="match status" value="1"/>
</dbReference>
<proteinExistence type="inferred from homology"/>
<keyword evidence="3" id="KW-0520">NAD</keyword>
<dbReference type="InterPro" id="IPR046346">
    <property type="entry name" value="Aminoacid_DH-like_N_sf"/>
</dbReference>
<evidence type="ECO:0000259" key="5">
    <source>
        <dbReference type="SMART" id="SM00839"/>
    </source>
</evidence>
<dbReference type="InterPro" id="IPR006095">
    <property type="entry name" value="Glu/Leu/Phe/Val/Trp_DH"/>
</dbReference>
<feature type="domain" description="Glutamate/phenylalanine/leucine/valine/L-tryptophan dehydrogenase C-terminal" evidence="5">
    <location>
        <begin position="146"/>
        <end position="351"/>
    </location>
</feature>
<evidence type="ECO:0000313" key="6">
    <source>
        <dbReference type="EMBL" id="GLQ19551.1"/>
    </source>
</evidence>
<dbReference type="SMART" id="SM00839">
    <property type="entry name" value="ELFV_dehydrog"/>
    <property type="match status" value="1"/>
</dbReference>
<dbReference type="SUPFAM" id="SSF51735">
    <property type="entry name" value="NAD(P)-binding Rossmann-fold domains"/>
    <property type="match status" value="1"/>
</dbReference>
<dbReference type="InterPro" id="IPR006096">
    <property type="entry name" value="Glu/Leu/Phe/Val/Trp_DH_C"/>
</dbReference>
<dbReference type="Pfam" id="PF00208">
    <property type="entry name" value="ELFV_dehydrog"/>
    <property type="match status" value="1"/>
</dbReference>
<dbReference type="PIRSF" id="PIRSF000188">
    <property type="entry name" value="Phe_leu_dh"/>
    <property type="match status" value="1"/>
</dbReference>
<evidence type="ECO:0000313" key="7">
    <source>
        <dbReference type="Proteomes" id="UP001161390"/>
    </source>
</evidence>
<comment type="caution">
    <text evidence="6">The sequence shown here is derived from an EMBL/GenBank/DDBJ whole genome shotgun (WGS) entry which is preliminary data.</text>
</comment>
<dbReference type="InterPro" id="IPR036291">
    <property type="entry name" value="NAD(P)-bd_dom_sf"/>
</dbReference>
<dbReference type="Proteomes" id="UP001161390">
    <property type="component" value="Unassembled WGS sequence"/>
</dbReference>
<evidence type="ECO:0000256" key="4">
    <source>
        <dbReference type="RuleBase" id="RU004417"/>
    </source>
</evidence>
<keyword evidence="2 4" id="KW-0560">Oxidoreductase</keyword>
<reference evidence="6" key="1">
    <citation type="journal article" date="2014" name="Int. J. Syst. Evol. Microbiol.">
        <title>Complete genome of a new Firmicutes species belonging to the dominant human colonic microbiota ('Ruminococcus bicirculans') reveals two chromosomes and a selective capacity to utilize plant glucans.</title>
        <authorList>
            <consortium name="NISC Comparative Sequencing Program"/>
            <person name="Wegmann U."/>
            <person name="Louis P."/>
            <person name="Goesmann A."/>
            <person name="Henrissat B."/>
            <person name="Duncan S.H."/>
            <person name="Flint H.J."/>
        </authorList>
    </citation>
    <scope>NUCLEOTIDE SEQUENCE</scope>
    <source>
        <strain evidence="6">NBRC 108216</strain>
    </source>
</reference>
<organism evidence="6 7">
    <name type="scientific">Algimonas porphyrae</name>
    <dbReference type="NCBI Taxonomy" id="1128113"/>
    <lineage>
        <taxon>Bacteria</taxon>
        <taxon>Pseudomonadati</taxon>
        <taxon>Pseudomonadota</taxon>
        <taxon>Alphaproteobacteria</taxon>
        <taxon>Maricaulales</taxon>
        <taxon>Robiginitomaculaceae</taxon>
        <taxon>Algimonas</taxon>
    </lineage>
</organism>
<evidence type="ECO:0000256" key="2">
    <source>
        <dbReference type="ARBA" id="ARBA00023002"/>
    </source>
</evidence>
<reference evidence="6" key="2">
    <citation type="submission" date="2023-01" db="EMBL/GenBank/DDBJ databases">
        <title>Draft genome sequence of Algimonas porphyrae strain NBRC 108216.</title>
        <authorList>
            <person name="Sun Q."/>
            <person name="Mori K."/>
        </authorList>
    </citation>
    <scope>NUCLEOTIDE SEQUENCE</scope>
    <source>
        <strain evidence="6">NBRC 108216</strain>
    </source>
</reference>
<dbReference type="CDD" id="cd01075">
    <property type="entry name" value="NAD_bind_Leu_Phe_Val_DH"/>
    <property type="match status" value="1"/>
</dbReference>
<dbReference type="Pfam" id="PF02812">
    <property type="entry name" value="ELFV_dehydrog_N"/>
    <property type="match status" value="1"/>
</dbReference>
<evidence type="ECO:0000256" key="1">
    <source>
        <dbReference type="ARBA" id="ARBA00006382"/>
    </source>
</evidence>
<protein>
    <submittedName>
        <fullName evidence="6">Amino acid dehydrogenase</fullName>
    </submittedName>
</protein>
<dbReference type="EMBL" id="BSNJ01000001">
    <property type="protein sequence ID" value="GLQ19551.1"/>
    <property type="molecule type" value="Genomic_DNA"/>
</dbReference>
<name>A0ABQ5UYV7_9PROT</name>
<dbReference type="PRINTS" id="PR00082">
    <property type="entry name" value="GLFDHDRGNASE"/>
</dbReference>